<evidence type="ECO:0000256" key="1">
    <source>
        <dbReference type="ARBA" id="ARBA00004370"/>
    </source>
</evidence>
<dbReference type="GO" id="GO:0008013">
    <property type="term" value="F:beta-catenin binding"/>
    <property type="evidence" value="ECO:0007669"/>
    <property type="project" value="TreeGrafter"/>
</dbReference>
<keyword evidence="2" id="KW-0677">Repeat</keyword>
<feature type="domain" description="Laminin G" evidence="7">
    <location>
        <begin position="532"/>
        <end position="690"/>
    </location>
</feature>
<dbReference type="SUPFAM" id="SSF49899">
    <property type="entry name" value="Concanavalin A-like lectins/glucanases"/>
    <property type="match status" value="1"/>
</dbReference>
<dbReference type="AlphaFoldDB" id="A0A834Y0V1"/>
<dbReference type="GO" id="GO:0007156">
    <property type="term" value="P:homophilic cell adhesion via plasma membrane adhesion molecules"/>
    <property type="evidence" value="ECO:0007669"/>
    <property type="project" value="InterPro"/>
</dbReference>
<dbReference type="InterPro" id="IPR015919">
    <property type="entry name" value="Cadherin-like_sf"/>
</dbReference>
<accession>A0A834Y0V1</accession>
<name>A0A834Y0V1_APHGI</name>
<evidence type="ECO:0000259" key="7">
    <source>
        <dbReference type="PROSITE" id="PS50025"/>
    </source>
</evidence>
<keyword evidence="4" id="KW-0472">Membrane</keyword>
<evidence type="ECO:0000256" key="6">
    <source>
        <dbReference type="PROSITE-ProRule" id="PRU00122"/>
    </source>
</evidence>
<dbReference type="InterPro" id="IPR013320">
    <property type="entry name" value="ConA-like_dom_sf"/>
</dbReference>
<dbReference type="SMART" id="SM00282">
    <property type="entry name" value="LamG"/>
    <property type="match status" value="1"/>
</dbReference>
<dbReference type="CDD" id="cd11304">
    <property type="entry name" value="Cadherin_repeat"/>
    <property type="match status" value="1"/>
</dbReference>
<evidence type="ECO:0000313" key="10">
    <source>
        <dbReference type="Proteomes" id="UP000639338"/>
    </source>
</evidence>
<proteinExistence type="predicted"/>
<keyword evidence="10" id="KW-1185">Reference proteome</keyword>
<dbReference type="PANTHER" id="PTHR24027">
    <property type="entry name" value="CADHERIN-23"/>
    <property type="match status" value="1"/>
</dbReference>
<organism evidence="9 10">
    <name type="scientific">Aphidius gifuensis</name>
    <name type="common">Parasitoid wasp</name>
    <dbReference type="NCBI Taxonomy" id="684658"/>
    <lineage>
        <taxon>Eukaryota</taxon>
        <taxon>Metazoa</taxon>
        <taxon>Ecdysozoa</taxon>
        <taxon>Arthropoda</taxon>
        <taxon>Hexapoda</taxon>
        <taxon>Insecta</taxon>
        <taxon>Pterygota</taxon>
        <taxon>Neoptera</taxon>
        <taxon>Endopterygota</taxon>
        <taxon>Hymenoptera</taxon>
        <taxon>Apocrita</taxon>
        <taxon>Ichneumonoidea</taxon>
        <taxon>Braconidae</taxon>
        <taxon>Aphidiinae</taxon>
        <taxon>Aphidius</taxon>
    </lineage>
</organism>
<keyword evidence="3 5" id="KW-0106">Calcium</keyword>
<evidence type="ECO:0000256" key="5">
    <source>
        <dbReference type="PROSITE-ProRule" id="PRU00043"/>
    </source>
</evidence>
<dbReference type="InterPro" id="IPR039808">
    <property type="entry name" value="Cadherin"/>
</dbReference>
<dbReference type="Gene3D" id="2.60.40.60">
    <property type="entry name" value="Cadherins"/>
    <property type="match status" value="2"/>
</dbReference>
<reference evidence="9 10" key="1">
    <citation type="submission" date="2020-08" db="EMBL/GenBank/DDBJ databases">
        <title>Aphidius gifuensis genome sequencing and assembly.</title>
        <authorList>
            <person name="Du Z."/>
        </authorList>
    </citation>
    <scope>NUCLEOTIDE SEQUENCE [LARGE SCALE GENOMIC DNA]</scope>
    <source>
        <strain evidence="9">YNYX2018</strain>
        <tissue evidence="9">Adults</tissue>
    </source>
</reference>
<protein>
    <submittedName>
        <fullName evidence="9">Uncharacterized protein</fullName>
    </submittedName>
</protein>
<evidence type="ECO:0000259" key="8">
    <source>
        <dbReference type="PROSITE" id="PS50268"/>
    </source>
</evidence>
<dbReference type="Proteomes" id="UP000639338">
    <property type="component" value="Unassembled WGS sequence"/>
</dbReference>
<evidence type="ECO:0000256" key="4">
    <source>
        <dbReference type="ARBA" id="ARBA00023136"/>
    </source>
</evidence>
<evidence type="ECO:0000256" key="3">
    <source>
        <dbReference type="ARBA" id="ARBA00022837"/>
    </source>
</evidence>
<comment type="caution">
    <text evidence="9">The sequence shown here is derived from an EMBL/GenBank/DDBJ whole genome shotgun (WGS) entry which is preliminary data.</text>
</comment>
<sequence>MSSARIQATLSINLHYQYYNNKMLLKNGSRLFNRQFRVFCCTQRNQLLNNCLIKENYLLKTKQKMTKLFIQRCYSNKTNQDKQEQKPVRLPPLAAEVASEYLSQENYEALEGLLSNKAIQDLRHKISKLSPEQKKLIPIDKRDIYGYFHIQFSYTIEVVYEGEGVYSPVLVIPRSSHSGQVFVEHLGTMLLQHKPSDNSKQTVSFEVRNMNIIYSQRRSNFHINNNGIVTIKKMLYRENESIHYVAILAIDNGVPALTATTTLTVTATDVNDNAPRLRENTAILKENSPPTNNTITLIAIDDDDKTKGNRPPLIIDHSTFSLTETTGMIKMKLEKPLFNYGLNFEVKDYQTSVTAHVTIDVKKISQEAIINSGSMRISVFLYDDFIKINNQGTICSQWQEITMHKSWNYITELDFSDSKIIDNYFDRKIPTESELEILLSRCGRYLRKLNLSSDYDDQILKAVNNYCPNLTSLKLNLTEHVQRKYDENCFINAFTKMTDLKQFFIHSAYGHGILESLDSLPANIMEIHLSMKSYSSKNSTYHSHFQNVNVTVVGLPDSYSTNVQLYFCTRQLNSELFKINNKPKFKYVVIEIIESYLLFRFNLNDKSIDEYKIWLSEIKVNDGQWHTVKVSRYGSACMIKLDGSEGIRSNETIIFKGQNFIIDKNECVYVASFKNVVSQCYDDDNKQCQV</sequence>
<gene>
    <name evidence="9" type="ORF">HCN44_002194</name>
</gene>
<dbReference type="OrthoDB" id="7249367at2759"/>
<evidence type="ECO:0000313" key="9">
    <source>
        <dbReference type="EMBL" id="KAF7996551.1"/>
    </source>
</evidence>
<dbReference type="GO" id="GO:0045296">
    <property type="term" value="F:cadherin binding"/>
    <property type="evidence" value="ECO:0007669"/>
    <property type="project" value="TreeGrafter"/>
</dbReference>
<dbReference type="Gene3D" id="2.60.120.200">
    <property type="match status" value="1"/>
</dbReference>
<dbReference type="InterPro" id="IPR001791">
    <property type="entry name" value="Laminin_G"/>
</dbReference>
<dbReference type="PROSITE" id="PS50025">
    <property type="entry name" value="LAM_G_DOMAIN"/>
    <property type="match status" value="1"/>
</dbReference>
<feature type="domain" description="Cadherin" evidence="8">
    <location>
        <begin position="187"/>
        <end position="277"/>
    </location>
</feature>
<dbReference type="EMBL" id="JACMRX010000001">
    <property type="protein sequence ID" value="KAF7996551.1"/>
    <property type="molecule type" value="Genomic_DNA"/>
</dbReference>
<dbReference type="SUPFAM" id="SSF49313">
    <property type="entry name" value="Cadherin-like"/>
    <property type="match status" value="2"/>
</dbReference>
<comment type="caution">
    <text evidence="6">Lacks conserved residue(s) required for the propagation of feature annotation.</text>
</comment>
<dbReference type="Pfam" id="PF02210">
    <property type="entry name" value="Laminin_G_2"/>
    <property type="match status" value="1"/>
</dbReference>
<dbReference type="InterPro" id="IPR002126">
    <property type="entry name" value="Cadherin-like_dom"/>
</dbReference>
<comment type="subcellular location">
    <subcellularLocation>
        <location evidence="1">Membrane</location>
    </subcellularLocation>
</comment>
<dbReference type="GO" id="GO:0016342">
    <property type="term" value="C:catenin complex"/>
    <property type="evidence" value="ECO:0007669"/>
    <property type="project" value="TreeGrafter"/>
</dbReference>
<dbReference type="PROSITE" id="PS50268">
    <property type="entry name" value="CADHERIN_2"/>
    <property type="match status" value="1"/>
</dbReference>
<dbReference type="CDD" id="cd00110">
    <property type="entry name" value="LamG"/>
    <property type="match status" value="1"/>
</dbReference>
<dbReference type="Gene3D" id="3.80.10.10">
    <property type="entry name" value="Ribonuclease Inhibitor"/>
    <property type="match status" value="1"/>
</dbReference>
<evidence type="ECO:0000256" key="2">
    <source>
        <dbReference type="ARBA" id="ARBA00022737"/>
    </source>
</evidence>
<dbReference type="SMART" id="SM00112">
    <property type="entry name" value="CA"/>
    <property type="match status" value="1"/>
</dbReference>
<dbReference type="InterPro" id="IPR032675">
    <property type="entry name" value="LRR_dom_sf"/>
</dbReference>
<dbReference type="PANTHER" id="PTHR24027:SF438">
    <property type="entry name" value="CADHERIN 23"/>
    <property type="match status" value="1"/>
</dbReference>
<dbReference type="GO" id="GO:0016477">
    <property type="term" value="P:cell migration"/>
    <property type="evidence" value="ECO:0007669"/>
    <property type="project" value="TreeGrafter"/>
</dbReference>
<dbReference type="GO" id="GO:0005509">
    <property type="term" value="F:calcium ion binding"/>
    <property type="evidence" value="ECO:0007669"/>
    <property type="project" value="UniProtKB-UniRule"/>
</dbReference>